<dbReference type="GO" id="GO:0006508">
    <property type="term" value="P:proteolysis"/>
    <property type="evidence" value="ECO:0007669"/>
    <property type="project" value="UniProtKB-KW"/>
</dbReference>
<protein>
    <submittedName>
        <fullName evidence="2">ATP-dependent zinc protease</fullName>
    </submittedName>
</protein>
<dbReference type="RefSeq" id="WP_147185742.1">
    <property type="nucleotide sequence ID" value="NZ_CP042382.1"/>
</dbReference>
<accession>A0A5B8SY90</accession>
<keyword evidence="2" id="KW-0645">Protease</keyword>
<sequence>MKSLPYQAKAVVGRREMASLPELELILCCKIDTGARTSALHAEDIIPFEQDAQRWVSFVTQDVQESAERRYQLKLHDYRQVTSSNGQTEWRYVIRTPLTLGELTFPVELTLTDRGSMRHPLLLGRRAMRRLLVAPGAAFLQGDP</sequence>
<dbReference type="GO" id="GO:0008233">
    <property type="term" value="F:peptidase activity"/>
    <property type="evidence" value="ECO:0007669"/>
    <property type="project" value="UniProtKB-KW"/>
</dbReference>
<evidence type="ECO:0000313" key="3">
    <source>
        <dbReference type="Proteomes" id="UP000321272"/>
    </source>
</evidence>
<proteinExistence type="predicted"/>
<gene>
    <name evidence="2" type="ORF">FGL86_16270</name>
</gene>
<dbReference type="InterPro" id="IPR008503">
    <property type="entry name" value="Asp_endopeptidase"/>
</dbReference>
<dbReference type="KEGG" id="paur:FGL86_16270"/>
<dbReference type="PANTHER" id="PTHR38037">
    <property type="entry name" value="ZN_PROTEASE DOMAIN-CONTAINING PROTEIN"/>
    <property type="match status" value="1"/>
</dbReference>
<dbReference type="PANTHER" id="PTHR38037:SF1">
    <property type="entry name" value="ATP-DEPENDENT ZINC PROTEASE DOMAIN-CONTAINING PROTEIN-RELATED"/>
    <property type="match status" value="1"/>
</dbReference>
<dbReference type="Proteomes" id="UP000321272">
    <property type="component" value="Chromosome"/>
</dbReference>
<evidence type="ECO:0000259" key="1">
    <source>
        <dbReference type="Pfam" id="PF05618"/>
    </source>
</evidence>
<dbReference type="OrthoDB" id="9782977at2"/>
<keyword evidence="3" id="KW-1185">Reference proteome</keyword>
<evidence type="ECO:0000313" key="2">
    <source>
        <dbReference type="EMBL" id="QEA40475.1"/>
    </source>
</evidence>
<reference evidence="2 3" key="1">
    <citation type="submission" date="2019-06" db="EMBL/GenBank/DDBJ databases">
        <title>Genome analyses of bacteria isolated from kimchi.</title>
        <authorList>
            <person name="Lee S."/>
            <person name="Ahn S."/>
            <person name="Roh S."/>
        </authorList>
    </citation>
    <scope>NUCLEOTIDE SEQUENCE [LARGE SCALE GENOMIC DNA]</scope>
    <source>
        <strain evidence="2 3">CBA4606</strain>
    </source>
</reference>
<dbReference type="EMBL" id="CP042382">
    <property type="protein sequence ID" value="QEA40475.1"/>
    <property type="molecule type" value="Genomic_DNA"/>
</dbReference>
<keyword evidence="2" id="KW-0378">Hydrolase</keyword>
<dbReference type="AlphaFoldDB" id="A0A5B8SY90"/>
<name>A0A5B8SY90_9GAMM</name>
<feature type="domain" description="Retropepsin-like aspartic endopeptidase" evidence="1">
    <location>
        <begin position="11"/>
        <end position="141"/>
    </location>
</feature>
<dbReference type="Pfam" id="PF05618">
    <property type="entry name" value="Zn_protease"/>
    <property type="match status" value="1"/>
</dbReference>
<dbReference type="InterPro" id="IPR021109">
    <property type="entry name" value="Peptidase_aspartic_dom_sf"/>
</dbReference>
<dbReference type="SUPFAM" id="SSF50630">
    <property type="entry name" value="Acid proteases"/>
    <property type="match status" value="1"/>
</dbReference>
<dbReference type="Gene3D" id="2.40.70.10">
    <property type="entry name" value="Acid Proteases"/>
    <property type="match status" value="1"/>
</dbReference>
<organism evidence="2 3">
    <name type="scientific">Pistricoccus aurantiacus</name>
    <dbReference type="NCBI Taxonomy" id="1883414"/>
    <lineage>
        <taxon>Bacteria</taxon>
        <taxon>Pseudomonadati</taxon>
        <taxon>Pseudomonadota</taxon>
        <taxon>Gammaproteobacteria</taxon>
        <taxon>Oceanospirillales</taxon>
        <taxon>Halomonadaceae</taxon>
        <taxon>Pistricoccus</taxon>
    </lineage>
</organism>